<dbReference type="InterPro" id="IPR032176">
    <property type="entry name" value="DUF5009"/>
</dbReference>
<feature type="transmembrane region" description="Helical" evidence="1">
    <location>
        <begin position="313"/>
        <end position="331"/>
    </location>
</feature>
<keyword evidence="1" id="KW-0472">Membrane</keyword>
<feature type="transmembrane region" description="Helical" evidence="1">
    <location>
        <begin position="21"/>
        <end position="40"/>
    </location>
</feature>
<dbReference type="RefSeq" id="WP_380000942.1">
    <property type="nucleotide sequence ID" value="NZ_JBHSGN010000144.1"/>
</dbReference>
<name>A0ABV9L228_9BACT</name>
<keyword evidence="1" id="KW-0812">Transmembrane</keyword>
<keyword evidence="4" id="KW-1185">Reference proteome</keyword>
<gene>
    <name evidence="3" type="ORF">ACFO6W_23080</name>
</gene>
<feature type="transmembrane region" description="Helical" evidence="1">
    <location>
        <begin position="280"/>
        <end position="298"/>
    </location>
</feature>
<feature type="transmembrane region" description="Helical" evidence="1">
    <location>
        <begin position="375"/>
        <end position="396"/>
    </location>
</feature>
<protein>
    <submittedName>
        <fullName evidence="3">DUF5009 domain-containing protein</fullName>
    </submittedName>
</protein>
<feature type="transmembrane region" description="Helical" evidence="1">
    <location>
        <begin position="52"/>
        <end position="75"/>
    </location>
</feature>
<evidence type="ECO:0000256" key="1">
    <source>
        <dbReference type="SAM" id="Phobius"/>
    </source>
</evidence>
<evidence type="ECO:0000313" key="3">
    <source>
        <dbReference type="EMBL" id="MFC4676569.1"/>
    </source>
</evidence>
<feature type="transmembrane region" description="Helical" evidence="1">
    <location>
        <begin position="208"/>
        <end position="226"/>
    </location>
</feature>
<dbReference type="EMBL" id="JBHSGN010000144">
    <property type="protein sequence ID" value="MFC4676569.1"/>
    <property type="molecule type" value="Genomic_DNA"/>
</dbReference>
<feature type="transmembrane region" description="Helical" evidence="1">
    <location>
        <begin position="343"/>
        <end position="363"/>
    </location>
</feature>
<keyword evidence="1" id="KW-1133">Transmembrane helix</keyword>
<dbReference type="PANTHER" id="PTHR31061:SF24">
    <property type="entry name" value="LD22376P"/>
    <property type="match status" value="1"/>
</dbReference>
<evidence type="ECO:0000313" key="4">
    <source>
        <dbReference type="Proteomes" id="UP001596023"/>
    </source>
</evidence>
<sequence>MKNNTSGIFSVRNKSIDILRALTMLLMIFVNDVWSVSGLPEWLGHAKWGQDMLGLADVVFPCFLFVVGMSIPYAIESRFAKGIDATDTIAHILTRSLALLIMGVYIVNTESGLSPESGMSFNLYRILMVAAFFLIWNVYPKTDKQHLKYTFSALKMAGLLLLLFLGIIFRDANGGILSPRWWGILGIIGWTYLICAFVYLFTRDRLRYLIPIWILLIIICILQTPMKEGQSILNLPGDNFFNAMLNILHINNGALSAFTMGGIILSLISARYRDVKKSQRLIFAFIVAFLFIIAGYITNEYWIISKLGETPPWVFYCTGIAIFTYSIIYWLDSTGKTTWAKIIEPAGKATLTCYLVPYVLYAIRFVESPEWFRNGFPGLINCILFSFFTIGITYLLGRIHIKLKI</sequence>
<feature type="transmembrane region" description="Helical" evidence="1">
    <location>
        <begin position="119"/>
        <end position="139"/>
    </location>
</feature>
<proteinExistence type="predicted"/>
<reference evidence="4" key="1">
    <citation type="journal article" date="2019" name="Int. J. Syst. Evol. Microbiol.">
        <title>The Global Catalogue of Microorganisms (GCM) 10K type strain sequencing project: providing services to taxonomists for standard genome sequencing and annotation.</title>
        <authorList>
            <consortium name="The Broad Institute Genomics Platform"/>
            <consortium name="The Broad Institute Genome Sequencing Center for Infectious Disease"/>
            <person name="Wu L."/>
            <person name="Ma J."/>
        </authorList>
    </citation>
    <scope>NUCLEOTIDE SEQUENCE [LARGE SCALE GENOMIC DNA]</scope>
    <source>
        <strain evidence="4">CCUG 66188</strain>
    </source>
</reference>
<feature type="transmembrane region" description="Helical" evidence="1">
    <location>
        <begin position="181"/>
        <end position="201"/>
    </location>
</feature>
<dbReference type="Pfam" id="PF16401">
    <property type="entry name" value="DUF5009"/>
    <property type="match status" value="1"/>
</dbReference>
<feature type="transmembrane region" description="Helical" evidence="1">
    <location>
        <begin position="246"/>
        <end position="268"/>
    </location>
</feature>
<organism evidence="3 4">
    <name type="scientific">Dysgonomonas termitidis</name>
    <dbReference type="NCBI Taxonomy" id="1516126"/>
    <lineage>
        <taxon>Bacteria</taxon>
        <taxon>Pseudomonadati</taxon>
        <taxon>Bacteroidota</taxon>
        <taxon>Bacteroidia</taxon>
        <taxon>Bacteroidales</taxon>
        <taxon>Dysgonomonadaceae</taxon>
        <taxon>Dysgonomonas</taxon>
    </lineage>
</organism>
<dbReference type="Proteomes" id="UP001596023">
    <property type="component" value="Unassembled WGS sequence"/>
</dbReference>
<feature type="transmembrane region" description="Helical" evidence="1">
    <location>
        <begin position="87"/>
        <end position="107"/>
    </location>
</feature>
<feature type="domain" description="DUF5009" evidence="2">
    <location>
        <begin position="12"/>
        <end position="207"/>
    </location>
</feature>
<accession>A0ABV9L228</accession>
<feature type="transmembrane region" description="Helical" evidence="1">
    <location>
        <begin position="151"/>
        <end position="169"/>
    </location>
</feature>
<evidence type="ECO:0000259" key="2">
    <source>
        <dbReference type="Pfam" id="PF16401"/>
    </source>
</evidence>
<dbReference type="PANTHER" id="PTHR31061">
    <property type="entry name" value="LD22376P"/>
    <property type="match status" value="1"/>
</dbReference>
<comment type="caution">
    <text evidence="3">The sequence shown here is derived from an EMBL/GenBank/DDBJ whole genome shotgun (WGS) entry which is preliminary data.</text>
</comment>